<reference evidence="3 4" key="1">
    <citation type="journal article" date="2021" name="Microorganisms">
        <title>Bacterial Dimethylsulfoniopropionate Biosynthesis in the East China Sea.</title>
        <authorList>
            <person name="Liu J."/>
            <person name="Zhang Y."/>
            <person name="Liu J."/>
            <person name="Zhong H."/>
            <person name="Williams B.T."/>
            <person name="Zheng Y."/>
            <person name="Curson A.R.J."/>
            <person name="Sun C."/>
            <person name="Sun H."/>
            <person name="Song D."/>
            <person name="Wagner Mackenzie B."/>
            <person name="Bermejo Martinez A."/>
            <person name="Todd J.D."/>
            <person name="Zhang X.H."/>
        </authorList>
    </citation>
    <scope>NUCLEOTIDE SEQUENCE [LARGE SCALE GENOMIC DNA]</scope>
    <source>
        <strain evidence="3 4">ESS08</strain>
    </source>
</reference>
<feature type="domain" description="STAS" evidence="2">
    <location>
        <begin position="161"/>
        <end position="244"/>
    </location>
</feature>
<dbReference type="InterPro" id="IPR035965">
    <property type="entry name" value="PAS-like_dom_sf"/>
</dbReference>
<feature type="domain" description="PAS" evidence="1">
    <location>
        <begin position="7"/>
        <end position="53"/>
    </location>
</feature>
<evidence type="ECO:0000313" key="4">
    <source>
        <dbReference type="Proteomes" id="UP000761411"/>
    </source>
</evidence>
<dbReference type="Proteomes" id="UP000761411">
    <property type="component" value="Unassembled WGS sequence"/>
</dbReference>
<dbReference type="CDD" id="cd00130">
    <property type="entry name" value="PAS"/>
    <property type="match status" value="1"/>
</dbReference>
<dbReference type="PROSITE" id="PS50112">
    <property type="entry name" value="PAS"/>
    <property type="match status" value="1"/>
</dbReference>
<dbReference type="Pfam" id="PF13426">
    <property type="entry name" value="PAS_9"/>
    <property type="match status" value="1"/>
</dbReference>
<dbReference type="SUPFAM" id="SSF55785">
    <property type="entry name" value="PYP-like sensor domain (PAS domain)"/>
    <property type="match status" value="1"/>
</dbReference>
<dbReference type="Pfam" id="PF01740">
    <property type="entry name" value="STAS"/>
    <property type="match status" value="1"/>
</dbReference>
<dbReference type="RefSeq" id="WP_213367318.1">
    <property type="nucleotide sequence ID" value="NZ_QTKX01000001.1"/>
</dbReference>
<evidence type="ECO:0000313" key="3">
    <source>
        <dbReference type="EMBL" id="MBS8263776.1"/>
    </source>
</evidence>
<dbReference type="Gene3D" id="3.30.450.20">
    <property type="entry name" value="PAS domain"/>
    <property type="match status" value="1"/>
</dbReference>
<proteinExistence type="predicted"/>
<dbReference type="PANTHER" id="PTHR33745:SF8">
    <property type="entry name" value="BLUE-LIGHT PHOTORECEPTOR"/>
    <property type="match status" value="1"/>
</dbReference>
<protein>
    <submittedName>
        <fullName evidence="3">PAS domain S-box protein</fullName>
    </submittedName>
</protein>
<organism evidence="3 4">
    <name type="scientific">Mesobacillus boroniphilus</name>
    <dbReference type="NCBI Taxonomy" id="308892"/>
    <lineage>
        <taxon>Bacteria</taxon>
        <taxon>Bacillati</taxon>
        <taxon>Bacillota</taxon>
        <taxon>Bacilli</taxon>
        <taxon>Bacillales</taxon>
        <taxon>Bacillaceae</taxon>
        <taxon>Mesobacillus</taxon>
    </lineage>
</organism>
<dbReference type="PROSITE" id="PS50801">
    <property type="entry name" value="STAS"/>
    <property type="match status" value="1"/>
</dbReference>
<dbReference type="AlphaFoldDB" id="A0A944CK04"/>
<dbReference type="InterPro" id="IPR002645">
    <property type="entry name" value="STAS_dom"/>
</dbReference>
<dbReference type="EMBL" id="QTKX01000001">
    <property type="protein sequence ID" value="MBS8263776.1"/>
    <property type="molecule type" value="Genomic_DNA"/>
</dbReference>
<dbReference type="NCBIfam" id="TIGR00229">
    <property type="entry name" value="sensory_box"/>
    <property type="match status" value="1"/>
</dbReference>
<gene>
    <name evidence="3" type="ORF">DYI25_04875</name>
</gene>
<dbReference type="SUPFAM" id="SSF52091">
    <property type="entry name" value="SpoIIaa-like"/>
    <property type="match status" value="1"/>
</dbReference>
<dbReference type="InterPro" id="IPR051932">
    <property type="entry name" value="Bact_StressResp_Reg"/>
</dbReference>
<comment type="caution">
    <text evidence="3">The sequence shown here is derived from an EMBL/GenBank/DDBJ whole genome shotgun (WGS) entry which is preliminary data.</text>
</comment>
<dbReference type="SMART" id="SM00091">
    <property type="entry name" value="PAS"/>
    <property type="match status" value="1"/>
</dbReference>
<keyword evidence="4" id="KW-1185">Reference proteome</keyword>
<evidence type="ECO:0000259" key="1">
    <source>
        <dbReference type="PROSITE" id="PS50112"/>
    </source>
</evidence>
<dbReference type="Gene3D" id="3.30.750.24">
    <property type="entry name" value="STAS domain"/>
    <property type="match status" value="1"/>
</dbReference>
<sequence>MSSVVQSEILLSTMLNSVTEAAMALDPQYNVIFINDMAKEILGVDGDNVIGRSAYDVWPDAPDDVRFVEKTVRDKEEYYVKAMPYKWGKYNKYLDIRTSIIEHEAEFLGAAVFFMDVTDTISIQSELSDRIEELSATLIPLKNKVALLPIYWVPGQSGLKLERTLKQVTEKTVKSLIIDLSTVRDPDFEFIESLKKAKQALGLLGVEVLISGVRPELARKWVETETAYDDFKFINNVSTGLNTFID</sequence>
<dbReference type="InterPro" id="IPR036513">
    <property type="entry name" value="STAS_dom_sf"/>
</dbReference>
<dbReference type="InterPro" id="IPR000014">
    <property type="entry name" value="PAS"/>
</dbReference>
<dbReference type="PANTHER" id="PTHR33745">
    <property type="entry name" value="RSBT ANTAGONIST PROTEIN RSBS-RELATED"/>
    <property type="match status" value="1"/>
</dbReference>
<accession>A0A944CK04</accession>
<name>A0A944CK04_9BACI</name>
<evidence type="ECO:0000259" key="2">
    <source>
        <dbReference type="PROSITE" id="PS50801"/>
    </source>
</evidence>